<dbReference type="GeneID" id="39596919"/>
<organism evidence="3 4">
    <name type="scientific">Byssochlamys spectabilis</name>
    <name type="common">Paecilomyces variotii</name>
    <dbReference type="NCBI Taxonomy" id="264951"/>
    <lineage>
        <taxon>Eukaryota</taxon>
        <taxon>Fungi</taxon>
        <taxon>Dikarya</taxon>
        <taxon>Ascomycota</taxon>
        <taxon>Pezizomycotina</taxon>
        <taxon>Eurotiomycetes</taxon>
        <taxon>Eurotiomycetidae</taxon>
        <taxon>Eurotiales</taxon>
        <taxon>Thermoascaceae</taxon>
        <taxon>Paecilomyces</taxon>
    </lineage>
</organism>
<dbReference type="AlphaFoldDB" id="A0A443HI55"/>
<dbReference type="PANTHER" id="PTHR10887:SF495">
    <property type="entry name" value="HELICASE SENATAXIN ISOFORM X1-RELATED"/>
    <property type="match status" value="1"/>
</dbReference>
<accession>A0A443HI55</accession>
<evidence type="ECO:0000313" key="4">
    <source>
        <dbReference type="Proteomes" id="UP000283841"/>
    </source>
</evidence>
<keyword evidence="4" id="KW-1185">Reference proteome</keyword>
<dbReference type="InterPro" id="IPR027417">
    <property type="entry name" value="P-loop_NTPase"/>
</dbReference>
<feature type="non-terminal residue" evidence="3">
    <location>
        <position position="754"/>
    </location>
</feature>
<reference evidence="3 4" key="1">
    <citation type="journal article" date="2018" name="Front. Microbiol.">
        <title>Genomic and genetic insights into a cosmopolitan fungus, Paecilomyces variotii (Eurotiales).</title>
        <authorList>
            <person name="Urquhart A.S."/>
            <person name="Mondo S.J."/>
            <person name="Makela M.R."/>
            <person name="Hane J.K."/>
            <person name="Wiebenga A."/>
            <person name="He G."/>
            <person name="Mihaltcheva S."/>
            <person name="Pangilinan J."/>
            <person name="Lipzen A."/>
            <person name="Barry K."/>
            <person name="de Vries R.P."/>
            <person name="Grigoriev I.V."/>
            <person name="Idnurm A."/>
        </authorList>
    </citation>
    <scope>NUCLEOTIDE SEQUENCE [LARGE SCALE GENOMIC DNA]</scope>
    <source>
        <strain evidence="3 4">CBS 101075</strain>
    </source>
</reference>
<dbReference type="InterPro" id="IPR045055">
    <property type="entry name" value="DNA2/NAM7-like"/>
</dbReference>
<dbReference type="STRING" id="264951.A0A443HI55"/>
<proteinExistence type="predicted"/>
<dbReference type="Gene3D" id="3.40.50.300">
    <property type="entry name" value="P-loop containing nucleotide triphosphate hydrolases"/>
    <property type="match status" value="1"/>
</dbReference>
<dbReference type="Pfam" id="PF13086">
    <property type="entry name" value="AAA_11"/>
    <property type="match status" value="1"/>
</dbReference>
<protein>
    <submittedName>
        <fullName evidence="3">AAA domain-containing protein</fullName>
    </submittedName>
</protein>
<sequence length="754" mass="85170">MASQKLPGPEWFTTPQGSDAPKGLAREASIRRPCRVNFYECESDDYVECRVRLLLDSQNPRLVISVGPQGDGSPGAQLVFTVESNTFTLGVEKPGDTLYQTIKDARKRMPRLFEGFPTTSLYLVKLHGAPIQTGQSWRLEGEARSNWEKLSQWANQHRNMLVWKKWLPSHKNFEQINSWFSVLQSKVAAVPGGRAAFWAYTATKPAQLPDGSEGRRPELTWLRMTGDNRESREEYCKWIPSDPFFCNELERQWRLVEGTRIERDAQYWSITRTFSLKRHHRFMMEHHEPSSCFVHVKVQRAVDGEHQFMIPCIKPSITAKLAFVDSDTKEVQDTDLQYSGIFVQRQTTCDFVIAMSEPPEISPQGRFIVVVADPDSEPNLQSIDRQIDALKEAGTTMVYGDMESQLGQGYSLHNTIMARGEELNPHSAGYFELSIHQLSSLDRPTQEMRLAYILQKFPLSESQRRAFDRSIYHICAGVHLIQGPPGTGKTRTASVIILALACLHVRVLLAAGSNKGVDNLAAAVLRELDNDPTLSDWCDGQLVRLRSPSYQISSLRAKSALHTVSKEHRDNLSKDEEDLLRVQMDSLVLAHAEGDPESELHSQLLKLLSFDETRGLTQKSSEQLSDCLDKLSIAELSRSRIVATTLTNAYQEILQHPDSFQPDVLVCDESSQCLEGDHMIAMTIPSIRAVIFLGDPDLRPPPLISEHGRNECALYLKRSLMERLYAAGYPCTVLSTDYGSHVQSLDLRNREGYH</sequence>
<evidence type="ECO:0000259" key="2">
    <source>
        <dbReference type="Pfam" id="PF13086"/>
    </source>
</evidence>
<dbReference type="InterPro" id="IPR041677">
    <property type="entry name" value="DNA2/NAM7_AAA_11"/>
</dbReference>
<name>A0A443HI55_BYSSP</name>
<feature type="domain" description="DNA2/NAM7 helicase helicase" evidence="2">
    <location>
        <begin position="459"/>
        <end position="701"/>
    </location>
</feature>
<dbReference type="EMBL" id="RCNU01000019">
    <property type="protein sequence ID" value="RWQ91512.1"/>
    <property type="molecule type" value="Genomic_DNA"/>
</dbReference>
<dbReference type="Proteomes" id="UP000283841">
    <property type="component" value="Unassembled WGS sequence"/>
</dbReference>
<dbReference type="GO" id="GO:0004386">
    <property type="term" value="F:helicase activity"/>
    <property type="evidence" value="ECO:0007669"/>
    <property type="project" value="InterPro"/>
</dbReference>
<dbReference type="VEuPathDB" id="FungiDB:C8Q69DRAFT_393356"/>
<evidence type="ECO:0000256" key="1">
    <source>
        <dbReference type="SAM" id="MobiDB-lite"/>
    </source>
</evidence>
<dbReference type="PANTHER" id="PTHR10887">
    <property type="entry name" value="DNA2/NAM7 HELICASE FAMILY"/>
    <property type="match status" value="1"/>
</dbReference>
<gene>
    <name evidence="3" type="ORF">C8Q69DRAFT_393356</name>
</gene>
<dbReference type="SUPFAM" id="SSF52540">
    <property type="entry name" value="P-loop containing nucleoside triphosphate hydrolases"/>
    <property type="match status" value="1"/>
</dbReference>
<feature type="region of interest" description="Disordered" evidence="1">
    <location>
        <begin position="1"/>
        <end position="24"/>
    </location>
</feature>
<comment type="caution">
    <text evidence="3">The sequence shown here is derived from an EMBL/GenBank/DDBJ whole genome shotgun (WGS) entry which is preliminary data.</text>
</comment>
<evidence type="ECO:0000313" key="3">
    <source>
        <dbReference type="EMBL" id="RWQ91512.1"/>
    </source>
</evidence>
<dbReference type="RefSeq" id="XP_028481157.1">
    <property type="nucleotide sequence ID" value="XM_028627642.1"/>
</dbReference>